<dbReference type="Pfam" id="PF06265">
    <property type="entry name" value="YutD-like"/>
    <property type="match status" value="1"/>
</dbReference>
<name>A0A7X3C2U6_9LACO</name>
<keyword evidence="3" id="KW-1185">Reference proteome</keyword>
<evidence type="ECO:0000313" key="2">
    <source>
        <dbReference type="EMBL" id="MTV83220.1"/>
    </source>
</evidence>
<dbReference type="AlphaFoldDB" id="A0A7X3C2U6"/>
<feature type="compositionally biased region" description="Polar residues" evidence="1">
    <location>
        <begin position="169"/>
        <end position="188"/>
    </location>
</feature>
<dbReference type="Proteomes" id="UP000466388">
    <property type="component" value="Unassembled WGS sequence"/>
</dbReference>
<evidence type="ECO:0000313" key="3">
    <source>
        <dbReference type="Proteomes" id="UP000466388"/>
    </source>
</evidence>
<feature type="compositionally biased region" description="Basic and acidic residues" evidence="1">
    <location>
        <begin position="129"/>
        <end position="143"/>
    </location>
</feature>
<feature type="compositionally biased region" description="Low complexity" evidence="1">
    <location>
        <begin position="232"/>
        <end position="244"/>
    </location>
</feature>
<sequence length="305" mass="35202">MDKKSMQELIDDARAKREPGGIIVVVDDTHYQINEHPYELLVNYHDAFDRIELSDRFNTYFSRYDYLVGDWGFGQLRLRGFYDDKRNVAGELKISALQDYLNEVCNTGCPYFVMHNEEAKAVTPKRNHQRENNQRGRNQDGNRRSSNSRNQRQNSSTRQTNAAKRGKTVSGNRSNNRHQQNNGENRAPNQQTGSSTRRRSNNQQSSNQHRPNASGNTQNDTRQRNNGRGHTQNDQQSGNSQSSRGRAKRVRNNGHRNRRAHSQQKAYTVEKIKPVNSTPVAERKGTVKTVGHSQHRKFTIREKED</sequence>
<accession>A0A7X3C2U6</accession>
<dbReference type="Gene3D" id="3.50.4.20">
    <property type="match status" value="1"/>
</dbReference>
<feature type="compositionally biased region" description="Low complexity" evidence="1">
    <location>
        <begin position="189"/>
        <end position="212"/>
    </location>
</feature>
<feature type="compositionally biased region" description="Polar residues" evidence="1">
    <location>
        <begin position="213"/>
        <end position="230"/>
    </location>
</feature>
<proteinExistence type="predicted"/>
<comment type="caution">
    <text evidence="2">The sequence shown here is derived from an EMBL/GenBank/DDBJ whole genome shotgun (WGS) entry which is preliminary data.</text>
</comment>
<gene>
    <name evidence="2" type="ORF">GM612_11380</name>
</gene>
<dbReference type="EMBL" id="WNJO01000021">
    <property type="protein sequence ID" value="MTV83220.1"/>
    <property type="molecule type" value="Genomic_DNA"/>
</dbReference>
<reference evidence="2 3" key="1">
    <citation type="submission" date="2019-11" db="EMBL/GenBank/DDBJ databases">
        <title>Lactobacillus sp. nov. CRM56-3, isolated from fermented tea leaves.</title>
        <authorList>
            <person name="Phuengjayaem S."/>
            <person name="Tanasupawat S."/>
        </authorList>
    </citation>
    <scope>NUCLEOTIDE SEQUENCE [LARGE SCALE GENOMIC DNA]</scope>
    <source>
        <strain evidence="2 3">CRM56-3</strain>
    </source>
</reference>
<dbReference type="InterPro" id="IPR009370">
    <property type="entry name" value="YutD-like"/>
</dbReference>
<evidence type="ECO:0000256" key="1">
    <source>
        <dbReference type="SAM" id="MobiDB-lite"/>
    </source>
</evidence>
<feature type="region of interest" description="Disordered" evidence="1">
    <location>
        <begin position="121"/>
        <end position="305"/>
    </location>
</feature>
<feature type="compositionally biased region" description="Basic residues" evidence="1">
    <location>
        <begin position="245"/>
        <end position="262"/>
    </location>
</feature>
<feature type="compositionally biased region" description="Low complexity" evidence="1">
    <location>
        <begin position="144"/>
        <end position="161"/>
    </location>
</feature>
<protein>
    <submittedName>
        <fullName evidence="2">DUF1027 domain-containing protein</fullName>
    </submittedName>
</protein>
<dbReference type="RefSeq" id="WP_155432481.1">
    <property type="nucleotide sequence ID" value="NZ_WNJO01000021.1"/>
</dbReference>
<dbReference type="InterPro" id="IPR038141">
    <property type="entry name" value="YutD-like_sf"/>
</dbReference>
<organism evidence="2 3">
    <name type="scientific">Secundilactobacillus folii</name>
    <dbReference type="NCBI Taxonomy" id="2678357"/>
    <lineage>
        <taxon>Bacteria</taxon>
        <taxon>Bacillati</taxon>
        <taxon>Bacillota</taxon>
        <taxon>Bacilli</taxon>
        <taxon>Lactobacillales</taxon>
        <taxon>Lactobacillaceae</taxon>
        <taxon>Secundilactobacillus</taxon>
    </lineage>
</organism>